<dbReference type="OrthoDB" id="269822at2759"/>
<dbReference type="SUPFAM" id="SSF69989">
    <property type="entry name" value="C-terminal domain of PLC-beta"/>
    <property type="match status" value="1"/>
</dbReference>
<dbReference type="GO" id="GO:0016042">
    <property type="term" value="P:lipid catabolic process"/>
    <property type="evidence" value="ECO:0007669"/>
    <property type="project" value="InterPro"/>
</dbReference>
<evidence type="ECO:0000313" key="4">
    <source>
        <dbReference type="Proteomes" id="UP000770661"/>
    </source>
</evidence>
<keyword evidence="4" id="KW-1185">Reference proteome</keyword>
<comment type="caution">
    <text evidence="3">The sequence shown here is derived from an EMBL/GenBank/DDBJ whole genome shotgun (WGS) entry which is preliminary data.</text>
</comment>
<feature type="domain" description="Phospholipase C-beta C-terminal" evidence="2">
    <location>
        <begin position="2"/>
        <end position="152"/>
    </location>
</feature>
<reference evidence="3" key="1">
    <citation type="submission" date="2020-07" db="EMBL/GenBank/DDBJ databases">
        <title>The High-quality genome of the commercially important snow crab, Chionoecetes opilio.</title>
        <authorList>
            <person name="Jeong J.-H."/>
            <person name="Ryu S."/>
        </authorList>
    </citation>
    <scope>NUCLEOTIDE SEQUENCE</scope>
    <source>
        <strain evidence="3">MADBK_172401_WGS</strain>
        <tissue evidence="3">Digestive gland</tissue>
    </source>
</reference>
<protein>
    <submittedName>
        <fullName evidence="3">1-phosphatidylinositol 4,5-bisphosphate phosphodiesterase classes I and II</fullName>
    </submittedName>
</protein>
<dbReference type="InterPro" id="IPR042531">
    <property type="entry name" value="PLC-beta_C_sf"/>
</dbReference>
<dbReference type="EMBL" id="JACEEZ010008409">
    <property type="protein sequence ID" value="KAG0723338.1"/>
    <property type="molecule type" value="Genomic_DNA"/>
</dbReference>
<gene>
    <name evidence="3" type="primary">Plc21C_1</name>
    <name evidence="3" type="ORF">GWK47_042904</name>
</gene>
<evidence type="ECO:0000259" key="2">
    <source>
        <dbReference type="Pfam" id="PF08703"/>
    </source>
</evidence>
<dbReference type="Proteomes" id="UP000770661">
    <property type="component" value="Unassembled WGS sequence"/>
</dbReference>
<evidence type="ECO:0000313" key="3">
    <source>
        <dbReference type="EMBL" id="KAG0723338.1"/>
    </source>
</evidence>
<dbReference type="InterPro" id="IPR014815">
    <property type="entry name" value="PLC-beta_C"/>
</dbReference>
<dbReference type="GO" id="GO:0004435">
    <property type="term" value="F:phosphatidylinositol-4,5-bisphosphate phospholipase C activity"/>
    <property type="evidence" value="ECO:0007669"/>
    <property type="project" value="InterPro"/>
</dbReference>
<dbReference type="AlphaFoldDB" id="A0A8J4Y8E8"/>
<dbReference type="Gene3D" id="1.20.1230.10">
    <property type="entry name" value="Phospholipase C beta, distal C-terminal domain"/>
    <property type="match status" value="1"/>
</dbReference>
<evidence type="ECO:0000256" key="1">
    <source>
        <dbReference type="SAM" id="MobiDB-lite"/>
    </source>
</evidence>
<feature type="compositionally biased region" description="Basic and acidic residues" evidence="1">
    <location>
        <begin position="69"/>
        <end position="148"/>
    </location>
</feature>
<dbReference type="Pfam" id="PF08703">
    <property type="entry name" value="PLC-beta_C"/>
    <property type="match status" value="1"/>
</dbReference>
<name>A0A8J4Y8E8_CHIOP</name>
<feature type="region of interest" description="Disordered" evidence="1">
    <location>
        <begin position="69"/>
        <end position="161"/>
    </location>
</feature>
<dbReference type="GO" id="GO:0005509">
    <property type="term" value="F:calcium ion binding"/>
    <property type="evidence" value="ECO:0007669"/>
    <property type="project" value="InterPro"/>
</dbReference>
<proteinExistence type="predicted"/>
<accession>A0A8J4Y8E8</accession>
<sequence length="161" mass="19049">MIQEELDTRLQELDKTHQASLNELGQAYLTNEKKLQEKYHEPIYTALDKVMRLSQSVQLKALQNLHDKQVDEIKHRTEEQLREKRKGLDKSTGDKEELNRKKREISKQVVEEGIKERQRLTDIHDKKKLELEKQHEDIRSQYEEEKTKTTSNMAMGLPAAE</sequence>
<organism evidence="3 4">
    <name type="scientific">Chionoecetes opilio</name>
    <name type="common">Atlantic snow crab</name>
    <name type="synonym">Cancer opilio</name>
    <dbReference type="NCBI Taxonomy" id="41210"/>
    <lineage>
        <taxon>Eukaryota</taxon>
        <taxon>Metazoa</taxon>
        <taxon>Ecdysozoa</taxon>
        <taxon>Arthropoda</taxon>
        <taxon>Crustacea</taxon>
        <taxon>Multicrustacea</taxon>
        <taxon>Malacostraca</taxon>
        <taxon>Eumalacostraca</taxon>
        <taxon>Eucarida</taxon>
        <taxon>Decapoda</taxon>
        <taxon>Pleocyemata</taxon>
        <taxon>Brachyura</taxon>
        <taxon>Eubrachyura</taxon>
        <taxon>Majoidea</taxon>
        <taxon>Majidae</taxon>
        <taxon>Chionoecetes</taxon>
    </lineage>
</organism>